<proteinExistence type="predicted"/>
<keyword evidence="2" id="KW-1185">Reference proteome</keyword>
<evidence type="ECO:0000313" key="2">
    <source>
        <dbReference type="Proteomes" id="UP000683925"/>
    </source>
</evidence>
<name>A0A8S1VZE7_PAROT</name>
<organism evidence="1 2">
    <name type="scientific">Paramecium octaurelia</name>
    <dbReference type="NCBI Taxonomy" id="43137"/>
    <lineage>
        <taxon>Eukaryota</taxon>
        <taxon>Sar</taxon>
        <taxon>Alveolata</taxon>
        <taxon>Ciliophora</taxon>
        <taxon>Intramacronucleata</taxon>
        <taxon>Oligohymenophorea</taxon>
        <taxon>Peniculida</taxon>
        <taxon>Parameciidae</taxon>
        <taxon>Paramecium</taxon>
    </lineage>
</organism>
<dbReference type="AlphaFoldDB" id="A0A8S1VZE7"/>
<gene>
    <name evidence="1" type="ORF">POCTA_138.1.T0800136</name>
</gene>
<comment type="caution">
    <text evidence="1">The sequence shown here is derived from an EMBL/GenBank/DDBJ whole genome shotgun (WGS) entry which is preliminary data.</text>
</comment>
<dbReference type="EMBL" id="CAJJDP010000079">
    <property type="protein sequence ID" value="CAD8183074.1"/>
    <property type="molecule type" value="Genomic_DNA"/>
</dbReference>
<reference evidence="1" key="1">
    <citation type="submission" date="2021-01" db="EMBL/GenBank/DDBJ databases">
        <authorList>
            <consortium name="Genoscope - CEA"/>
            <person name="William W."/>
        </authorList>
    </citation>
    <scope>NUCLEOTIDE SEQUENCE</scope>
</reference>
<protein>
    <submittedName>
        <fullName evidence="1">Uncharacterized protein</fullName>
    </submittedName>
</protein>
<accession>A0A8S1VZE7</accession>
<dbReference type="Proteomes" id="UP000683925">
    <property type="component" value="Unassembled WGS sequence"/>
</dbReference>
<evidence type="ECO:0000313" key="1">
    <source>
        <dbReference type="EMBL" id="CAD8183074.1"/>
    </source>
</evidence>
<sequence>MNCFLNIILIEDIRNTKLAHKEISTKSQKSTESLPKV</sequence>